<feature type="compositionally biased region" description="Basic and acidic residues" evidence="2">
    <location>
        <begin position="312"/>
        <end position="323"/>
    </location>
</feature>
<dbReference type="FunFam" id="3.30.2300.10:FF:000001">
    <property type="entry name" value="THUMP domain-containing protein 1"/>
    <property type="match status" value="1"/>
</dbReference>
<evidence type="ECO:0000256" key="1">
    <source>
        <dbReference type="PROSITE-ProRule" id="PRU00529"/>
    </source>
</evidence>
<evidence type="ECO:0000313" key="5">
    <source>
        <dbReference type="Proteomes" id="UP001280581"/>
    </source>
</evidence>
<dbReference type="SMART" id="SM00981">
    <property type="entry name" value="THUMP"/>
    <property type="match status" value="1"/>
</dbReference>
<evidence type="ECO:0000313" key="4">
    <source>
        <dbReference type="EMBL" id="KAK3207221.1"/>
    </source>
</evidence>
<feature type="region of interest" description="Disordered" evidence="2">
    <location>
        <begin position="269"/>
        <end position="357"/>
    </location>
</feature>
<feature type="compositionally biased region" description="Basic and acidic residues" evidence="2">
    <location>
        <begin position="340"/>
        <end position="357"/>
    </location>
</feature>
<name>A0AAN6LUA2_9PLEO</name>
<dbReference type="PROSITE" id="PS51165">
    <property type="entry name" value="THUMP"/>
    <property type="match status" value="1"/>
</dbReference>
<dbReference type="Proteomes" id="UP001280581">
    <property type="component" value="Unassembled WGS sequence"/>
</dbReference>
<protein>
    <recommendedName>
        <fullName evidence="3">THUMP domain-containing protein</fullName>
    </recommendedName>
</protein>
<dbReference type="EMBL" id="WVTA01000009">
    <property type="protein sequence ID" value="KAK3207221.1"/>
    <property type="molecule type" value="Genomic_DNA"/>
</dbReference>
<evidence type="ECO:0000256" key="2">
    <source>
        <dbReference type="SAM" id="MobiDB-lite"/>
    </source>
</evidence>
<keyword evidence="5" id="KW-1185">Reference proteome</keyword>
<dbReference type="PANTHER" id="PTHR13452:SF10">
    <property type="entry name" value="THUMP DOMAIN-CONTAINING PROTEIN 1"/>
    <property type="match status" value="1"/>
</dbReference>
<feature type="compositionally biased region" description="Basic and acidic residues" evidence="2">
    <location>
        <begin position="9"/>
        <end position="18"/>
    </location>
</feature>
<dbReference type="InterPro" id="IPR040183">
    <property type="entry name" value="THUMPD1-like"/>
</dbReference>
<dbReference type="InterPro" id="IPR004114">
    <property type="entry name" value="THUMP_dom"/>
</dbReference>
<reference evidence="4 5" key="1">
    <citation type="submission" date="2021-02" db="EMBL/GenBank/DDBJ databases">
        <title>Genome assembly of Pseudopithomyces chartarum.</title>
        <authorList>
            <person name="Jauregui R."/>
            <person name="Singh J."/>
            <person name="Voisey C."/>
        </authorList>
    </citation>
    <scope>NUCLEOTIDE SEQUENCE [LARGE SCALE GENOMIC DNA]</scope>
    <source>
        <strain evidence="4 5">AGR01</strain>
    </source>
</reference>
<feature type="compositionally biased region" description="Basic and acidic residues" evidence="2">
    <location>
        <begin position="269"/>
        <end position="294"/>
    </location>
</feature>
<accession>A0AAN6LUA2</accession>
<feature type="region of interest" description="Disordered" evidence="2">
    <location>
        <begin position="1"/>
        <end position="36"/>
    </location>
</feature>
<dbReference type="Pfam" id="PF02926">
    <property type="entry name" value="THUMP"/>
    <property type="match status" value="1"/>
</dbReference>
<gene>
    <name evidence="4" type="ORF">GRF29_103g287848</name>
</gene>
<dbReference type="PANTHER" id="PTHR13452">
    <property type="entry name" value="THUMP DOMAIN CONTAINING PROTEIN 1-RELATED"/>
    <property type="match status" value="1"/>
</dbReference>
<evidence type="ECO:0000259" key="3">
    <source>
        <dbReference type="PROSITE" id="PS51165"/>
    </source>
</evidence>
<dbReference type="AlphaFoldDB" id="A0AAN6LUA2"/>
<keyword evidence="1" id="KW-0694">RNA-binding</keyword>
<comment type="caution">
    <text evidence="4">The sequence shown here is derived from an EMBL/GenBank/DDBJ whole genome shotgun (WGS) entry which is preliminary data.</text>
</comment>
<dbReference type="Gene3D" id="3.30.2300.10">
    <property type="entry name" value="THUMP superfamily"/>
    <property type="match status" value="1"/>
</dbReference>
<feature type="domain" description="THUMP" evidence="3">
    <location>
        <begin position="143"/>
        <end position="249"/>
    </location>
</feature>
<sequence length="357" mass="39600">MDAGQKRKAGSDQRDRGDKKKSKGRQKWTPGDAKGIQAGDVGIWVTVAMNKEAPSVTDLRQLFEKYAAELYPETQISETAGDDSGESDLDIESEIKKEIEGIKKPSVEPLFKNIKLPGQCLIFFKTRSPIEPVSFVHKICQDTADGVEHQRCRFVKRLTPLSAIAKVSGNGLKDVATQVLAPHFHGPGQSGKKFAIRVNMRNNKLVKRDDLIQQVASAVGKGHKVDLHNYDLLILVEVYQSIIGMSVVPADYEKLKRYNIAELRDGNITKQEKPDSTVAKEEKPDSTITEDDKLNGTITKEEEPDSTITQYEKPDSTTSKDEQPDSTTTKNEEPDSVITTDEKPNNTTTQDEKGSES</sequence>
<dbReference type="GO" id="GO:0003723">
    <property type="term" value="F:RNA binding"/>
    <property type="evidence" value="ECO:0007669"/>
    <property type="project" value="UniProtKB-UniRule"/>
</dbReference>
<proteinExistence type="predicted"/>
<organism evidence="4 5">
    <name type="scientific">Pseudopithomyces chartarum</name>
    <dbReference type="NCBI Taxonomy" id="1892770"/>
    <lineage>
        <taxon>Eukaryota</taxon>
        <taxon>Fungi</taxon>
        <taxon>Dikarya</taxon>
        <taxon>Ascomycota</taxon>
        <taxon>Pezizomycotina</taxon>
        <taxon>Dothideomycetes</taxon>
        <taxon>Pleosporomycetidae</taxon>
        <taxon>Pleosporales</taxon>
        <taxon>Massarineae</taxon>
        <taxon>Didymosphaeriaceae</taxon>
        <taxon>Pseudopithomyces</taxon>
    </lineage>
</organism>
<dbReference type="SUPFAM" id="SSF143437">
    <property type="entry name" value="THUMP domain-like"/>
    <property type="match status" value="1"/>
</dbReference>
<dbReference type="GO" id="GO:0006400">
    <property type="term" value="P:tRNA modification"/>
    <property type="evidence" value="ECO:0007669"/>
    <property type="project" value="InterPro"/>
</dbReference>
<dbReference type="CDD" id="cd11717">
    <property type="entry name" value="THUMP_THUMPD1_like"/>
    <property type="match status" value="1"/>
</dbReference>